<evidence type="ECO:0000256" key="4">
    <source>
        <dbReference type="PROSITE-ProRule" id="PRU00047"/>
    </source>
</evidence>
<evidence type="ECO:0000256" key="5">
    <source>
        <dbReference type="RuleBase" id="RU003971"/>
    </source>
</evidence>
<evidence type="ECO:0000259" key="7">
    <source>
        <dbReference type="PROSITE" id="PS50158"/>
    </source>
</evidence>
<feature type="domain" description="DED" evidence="8">
    <location>
        <begin position="99"/>
        <end position="179"/>
    </location>
</feature>
<dbReference type="GO" id="GO:0003676">
    <property type="term" value="F:nucleic acid binding"/>
    <property type="evidence" value="ECO:0007669"/>
    <property type="project" value="InterPro"/>
</dbReference>
<keyword evidence="3" id="KW-0677">Repeat</keyword>
<feature type="domain" description="Caspase family p20" evidence="10">
    <location>
        <begin position="182"/>
        <end position="305"/>
    </location>
</feature>
<dbReference type="InterPro" id="IPR033139">
    <property type="entry name" value="Caspase_cys_AS"/>
</dbReference>
<feature type="domain" description="Caspase family p10" evidence="9">
    <location>
        <begin position="416"/>
        <end position="478"/>
    </location>
</feature>
<keyword evidence="12" id="KW-1185">Reference proteome</keyword>
<dbReference type="OrthoDB" id="10050052at2759"/>
<dbReference type="PROSITE" id="PS50158">
    <property type="entry name" value="ZF_CCHC"/>
    <property type="match status" value="2"/>
</dbReference>
<dbReference type="GO" id="GO:0008270">
    <property type="term" value="F:zinc ion binding"/>
    <property type="evidence" value="ECO:0007669"/>
    <property type="project" value="UniProtKB-KW"/>
</dbReference>
<accession>A0A8S3TXI0</accession>
<proteinExistence type="inferred from homology"/>
<organism evidence="11 12">
    <name type="scientific">Mytilus edulis</name>
    <name type="common">Blue mussel</name>
    <dbReference type="NCBI Taxonomy" id="6550"/>
    <lineage>
        <taxon>Eukaryota</taxon>
        <taxon>Metazoa</taxon>
        <taxon>Spiralia</taxon>
        <taxon>Lophotrochozoa</taxon>
        <taxon>Mollusca</taxon>
        <taxon>Bivalvia</taxon>
        <taxon>Autobranchia</taxon>
        <taxon>Pteriomorphia</taxon>
        <taxon>Mytilida</taxon>
        <taxon>Mytiloidea</taxon>
        <taxon>Mytilidae</taxon>
        <taxon>Mytilinae</taxon>
        <taxon>Mytilus</taxon>
    </lineage>
</organism>
<dbReference type="InterPro" id="IPR011029">
    <property type="entry name" value="DEATH-like_dom_sf"/>
</dbReference>
<evidence type="ECO:0000256" key="6">
    <source>
        <dbReference type="SAM" id="MobiDB-lite"/>
    </source>
</evidence>
<comment type="caution">
    <text evidence="11">The sequence shown here is derived from an EMBL/GenBank/DDBJ whole genome shotgun (WGS) entry which is preliminary data.</text>
</comment>
<dbReference type="InterPro" id="IPR001878">
    <property type="entry name" value="Znf_CCHC"/>
</dbReference>
<dbReference type="PROSITE" id="PS01122">
    <property type="entry name" value="CASPASE_CYS"/>
    <property type="match status" value="1"/>
</dbReference>
<dbReference type="PROSITE" id="PS50207">
    <property type="entry name" value="CASPASE_P10"/>
    <property type="match status" value="1"/>
</dbReference>
<dbReference type="Pfam" id="PF00098">
    <property type="entry name" value="zf-CCHC"/>
    <property type="match status" value="1"/>
</dbReference>
<dbReference type="EMBL" id="CAJPWZ010002207">
    <property type="protein sequence ID" value="CAG2233488.1"/>
    <property type="molecule type" value="Genomic_DNA"/>
</dbReference>
<dbReference type="GO" id="GO:0006915">
    <property type="term" value="P:apoptotic process"/>
    <property type="evidence" value="ECO:0007669"/>
    <property type="project" value="UniProtKB-KW"/>
</dbReference>
<dbReference type="PANTHER" id="PTHR48169:SF7">
    <property type="entry name" value="CASPASE 10"/>
    <property type="match status" value="1"/>
</dbReference>
<feature type="domain" description="CCHC-type" evidence="7">
    <location>
        <begin position="743"/>
        <end position="756"/>
    </location>
</feature>
<keyword evidence="11" id="KW-0378">Hydrolase</keyword>
<evidence type="ECO:0000256" key="1">
    <source>
        <dbReference type="ARBA" id="ARBA00010134"/>
    </source>
</evidence>
<evidence type="ECO:0000259" key="10">
    <source>
        <dbReference type="PROSITE" id="PS50208"/>
    </source>
</evidence>
<dbReference type="InterPro" id="IPR029030">
    <property type="entry name" value="Caspase-like_dom_sf"/>
</dbReference>
<dbReference type="InterPro" id="IPR036514">
    <property type="entry name" value="SGNH_hydro_sf"/>
</dbReference>
<dbReference type="SUPFAM" id="SSF52129">
    <property type="entry name" value="Caspase-like"/>
    <property type="match status" value="1"/>
</dbReference>
<evidence type="ECO:0000256" key="3">
    <source>
        <dbReference type="ARBA" id="ARBA00022737"/>
    </source>
</evidence>
<dbReference type="Gene3D" id="4.10.60.10">
    <property type="entry name" value="Zinc finger, CCHC-type"/>
    <property type="match status" value="1"/>
</dbReference>
<dbReference type="SMART" id="SM00343">
    <property type="entry name" value="ZnF_C2HC"/>
    <property type="match status" value="3"/>
</dbReference>
<dbReference type="SUPFAM" id="SSF52266">
    <property type="entry name" value="SGNH hydrolase"/>
    <property type="match status" value="1"/>
</dbReference>
<dbReference type="InterPro" id="IPR015917">
    <property type="entry name" value="Pept_C14A"/>
</dbReference>
<dbReference type="InterPro" id="IPR001309">
    <property type="entry name" value="Pept_C14_p20"/>
</dbReference>
<dbReference type="PROSITE" id="PS50168">
    <property type="entry name" value="DED"/>
    <property type="match status" value="2"/>
</dbReference>
<dbReference type="EC" id="3.4.22.61" evidence="11"/>
<evidence type="ECO:0000256" key="2">
    <source>
        <dbReference type="ARBA" id="ARBA00022703"/>
    </source>
</evidence>
<name>A0A8S3TXI0_MYTED</name>
<evidence type="ECO:0000259" key="9">
    <source>
        <dbReference type="PROSITE" id="PS50207"/>
    </source>
</evidence>
<dbReference type="GO" id="GO:0004197">
    <property type="term" value="F:cysteine-type endopeptidase activity"/>
    <property type="evidence" value="ECO:0007669"/>
    <property type="project" value="InterPro"/>
</dbReference>
<dbReference type="GO" id="GO:0042981">
    <property type="term" value="P:regulation of apoptotic process"/>
    <property type="evidence" value="ECO:0007669"/>
    <property type="project" value="InterPro"/>
</dbReference>
<feature type="compositionally biased region" description="Pro residues" evidence="6">
    <location>
        <begin position="358"/>
        <end position="367"/>
    </location>
</feature>
<feature type="region of interest" description="Disordered" evidence="6">
    <location>
        <begin position="322"/>
        <end position="401"/>
    </location>
</feature>
<dbReference type="Proteomes" id="UP000683360">
    <property type="component" value="Unassembled WGS sequence"/>
</dbReference>
<dbReference type="InterPro" id="IPR011600">
    <property type="entry name" value="Pept_C14_caspase"/>
</dbReference>
<comment type="similarity">
    <text evidence="1 5">Belongs to the peptidase C14A family.</text>
</comment>
<protein>
    <submittedName>
        <fullName evidence="11">CASP8</fullName>
        <ecNumber evidence="11">3.4.22.61</ecNumber>
    </submittedName>
</protein>
<dbReference type="InterPro" id="IPR001875">
    <property type="entry name" value="DED_dom"/>
</dbReference>
<feature type="domain" description="DED" evidence="8">
    <location>
        <begin position="2"/>
        <end position="81"/>
    </location>
</feature>
<evidence type="ECO:0000313" key="12">
    <source>
        <dbReference type="Proteomes" id="UP000683360"/>
    </source>
</evidence>
<dbReference type="AlphaFoldDB" id="A0A8S3TXI0"/>
<dbReference type="SMART" id="SM00115">
    <property type="entry name" value="CASc"/>
    <property type="match status" value="1"/>
</dbReference>
<sequence length="969" mass="109294">MVDRGTVVDVDNELEAFDVQSIKFLVKNFIHHVQLKKCFSLLDVFTALEVVKHITENNWKEFLSECLFMIGKRNIIHILGLNSSEIEERVQRKEGFLIPFRTALYNIAEDLDSTEIEKLKQEAINMVPNIIPALRKVTSMYDFLDVLEKRLLISHHSSDIFLVMLERINRSDLGIFIKDFSGMCVIINNKTFSKESKLLPRRGTEFDEERLSQTFTKLKFKTCIYRDLSAEEIVEKITELAEVDHSKYGACVVCILSHGNETAVFGSYGHSVGINHLTSLLSPRNCQSLTGKPKLLFIQACRGIRDQTIQNNNKGQIEEEQHDIGDTNSDIQYIPPPSDPPLGEPRELDEINSDIQYQPPPSDPPLGEPRELGDINSDIQYLPPPPDTALRGPHDIADINGDIQCLPPQPDPPLGEPHSLQGEFDFLLGYATTPGYVSYRDCKQGTVYVRTLTEELMAYSDRLDLLSILTIVTNKLSDMNIDGGAGKVVNLKINLPVIVSNKGIGKVPTELDQYCVCKNPVSCLHDIIMAVDPHKAQIQRHLSIHFGISFTKGITHTDVLNELKTLVDQNEIKTIQITEKDCIVTVNDQNTKHTLLTRGINLKNRFIKMVDVEQQVTNVTIKDAPCEMSDITICGHISKFGDVVHGSLRRGLIKDTNIETGTRYVQLTNCVPIIPTATKFGRFSVRVFADNDRTECPYCTKTDHTSYRCTNKPTRQNQAARKCYRCNSIAHKIKDCPHSEKLCYRCGKEGHIQRDCQTDDQEKYGDYVHDIQEGRDANKDDSCTEDNNTEEVINELNKTTENVIDLNKTTDVWTNDISKLRSDTEQITANLTTCIDTVKTKYPNARIGLSSILPRIGKSVSIQALNTAARSVNSFTQKLCVKSQVLKYIDLWDEFAPNKTPYRALFDLNDPSGVHISMSGTELVENIFEDFINSECEGEYQTPSKKRNRSSSSTPGSSEKQVTKMPKSY</sequence>
<dbReference type="SUPFAM" id="SSF57756">
    <property type="entry name" value="Retrovirus zinc finger-like domains"/>
    <property type="match status" value="1"/>
</dbReference>
<dbReference type="Gene3D" id="3.40.50.1110">
    <property type="entry name" value="SGNH hydrolase"/>
    <property type="match status" value="1"/>
</dbReference>
<reference evidence="11" key="1">
    <citation type="submission" date="2021-03" db="EMBL/GenBank/DDBJ databases">
        <authorList>
            <person name="Bekaert M."/>
        </authorList>
    </citation>
    <scope>NUCLEOTIDE SEQUENCE</scope>
</reference>
<dbReference type="PROSITE" id="PS50208">
    <property type="entry name" value="CASPASE_P20"/>
    <property type="match status" value="1"/>
</dbReference>
<dbReference type="Pfam" id="PF01335">
    <property type="entry name" value="DED"/>
    <property type="match status" value="1"/>
</dbReference>
<keyword evidence="2" id="KW-0053">Apoptosis</keyword>
<dbReference type="InterPro" id="IPR002138">
    <property type="entry name" value="Pept_C14_p10"/>
</dbReference>
<dbReference type="GO" id="GO:0051604">
    <property type="term" value="P:protein maturation"/>
    <property type="evidence" value="ECO:0007669"/>
    <property type="project" value="UniProtKB-ARBA"/>
</dbReference>
<dbReference type="Gene3D" id="3.40.50.1460">
    <property type="match status" value="1"/>
</dbReference>
<evidence type="ECO:0000313" key="11">
    <source>
        <dbReference type="EMBL" id="CAG2233488.1"/>
    </source>
</evidence>
<dbReference type="GO" id="GO:0005737">
    <property type="term" value="C:cytoplasm"/>
    <property type="evidence" value="ECO:0007669"/>
    <property type="project" value="UniProtKB-ARBA"/>
</dbReference>
<dbReference type="SUPFAM" id="SSF47986">
    <property type="entry name" value="DEATH domain"/>
    <property type="match status" value="2"/>
</dbReference>
<keyword evidence="4" id="KW-0863">Zinc-finger</keyword>
<gene>
    <name evidence="11" type="ORF">MEDL_46136</name>
</gene>
<dbReference type="PRINTS" id="PR00376">
    <property type="entry name" value="IL1BCENZYME"/>
</dbReference>
<keyword evidence="4" id="KW-0479">Metal-binding</keyword>
<feature type="domain" description="CCHC-type" evidence="7">
    <location>
        <begin position="721"/>
        <end position="737"/>
    </location>
</feature>
<dbReference type="Pfam" id="PF00656">
    <property type="entry name" value="Peptidase_C14"/>
    <property type="match status" value="1"/>
</dbReference>
<dbReference type="Gene3D" id="1.10.533.10">
    <property type="entry name" value="Death Domain, Fas"/>
    <property type="match status" value="2"/>
</dbReference>
<feature type="region of interest" description="Disordered" evidence="6">
    <location>
        <begin position="938"/>
        <end position="969"/>
    </location>
</feature>
<dbReference type="GO" id="GO:0006508">
    <property type="term" value="P:proteolysis"/>
    <property type="evidence" value="ECO:0007669"/>
    <property type="project" value="InterPro"/>
</dbReference>
<feature type="compositionally biased region" description="Pro residues" evidence="6">
    <location>
        <begin position="334"/>
        <end position="343"/>
    </location>
</feature>
<keyword evidence="4" id="KW-0862">Zinc</keyword>
<dbReference type="PANTHER" id="PTHR48169">
    <property type="entry name" value="DED DOMAIN-CONTAINING PROTEIN"/>
    <property type="match status" value="1"/>
</dbReference>
<evidence type="ECO:0000259" key="8">
    <source>
        <dbReference type="PROSITE" id="PS50168"/>
    </source>
</evidence>
<dbReference type="InterPro" id="IPR036875">
    <property type="entry name" value="Znf_CCHC_sf"/>
</dbReference>